<dbReference type="EMBL" id="BAABFT010000004">
    <property type="protein sequence ID" value="GAA4321447.1"/>
    <property type="molecule type" value="Genomic_DNA"/>
</dbReference>
<evidence type="ECO:0000313" key="2">
    <source>
        <dbReference type="Proteomes" id="UP001500582"/>
    </source>
</evidence>
<reference evidence="2" key="1">
    <citation type="journal article" date="2019" name="Int. J. Syst. Evol. Microbiol.">
        <title>The Global Catalogue of Microorganisms (GCM) 10K type strain sequencing project: providing services to taxonomists for standard genome sequencing and annotation.</title>
        <authorList>
            <consortium name="The Broad Institute Genomics Platform"/>
            <consortium name="The Broad Institute Genome Sequencing Center for Infectious Disease"/>
            <person name="Wu L."/>
            <person name="Ma J."/>
        </authorList>
    </citation>
    <scope>NUCLEOTIDE SEQUENCE [LARGE SCALE GENOMIC DNA]</scope>
    <source>
        <strain evidence="2">JCM 17705</strain>
    </source>
</reference>
<gene>
    <name evidence="1" type="ORF">GCM10023149_21310</name>
</gene>
<comment type="caution">
    <text evidence="1">The sequence shown here is derived from an EMBL/GenBank/DDBJ whole genome shotgun (WGS) entry which is preliminary data.</text>
</comment>
<sequence>MITQSPESRLLIKKIHELTKALKLSQLENLDLETMIEVTESDLYIKIREKRGTKRA</sequence>
<name>A0ABP8GC15_9SPHI</name>
<organism evidence="1 2">
    <name type="scientific">Mucilaginibacter gynuensis</name>
    <dbReference type="NCBI Taxonomy" id="1302236"/>
    <lineage>
        <taxon>Bacteria</taxon>
        <taxon>Pseudomonadati</taxon>
        <taxon>Bacteroidota</taxon>
        <taxon>Sphingobacteriia</taxon>
        <taxon>Sphingobacteriales</taxon>
        <taxon>Sphingobacteriaceae</taxon>
        <taxon>Mucilaginibacter</taxon>
    </lineage>
</organism>
<dbReference type="Proteomes" id="UP001500582">
    <property type="component" value="Unassembled WGS sequence"/>
</dbReference>
<evidence type="ECO:0000313" key="1">
    <source>
        <dbReference type="EMBL" id="GAA4321447.1"/>
    </source>
</evidence>
<keyword evidence="2" id="KW-1185">Reference proteome</keyword>
<accession>A0ABP8GC15</accession>
<protein>
    <submittedName>
        <fullName evidence="1">Uncharacterized protein</fullName>
    </submittedName>
</protein>
<proteinExistence type="predicted"/>